<gene>
    <name evidence="1" type="ORF">NQ314_012411</name>
</gene>
<name>A0AAV8XC15_9CUCU</name>
<reference evidence="1" key="1">
    <citation type="journal article" date="2023" name="Insect Mol. Biol.">
        <title>Genome sequencing provides insights into the evolution of gene families encoding plant cell wall-degrading enzymes in longhorned beetles.</title>
        <authorList>
            <person name="Shin N.R."/>
            <person name="Okamura Y."/>
            <person name="Kirsch R."/>
            <person name="Pauchet Y."/>
        </authorList>
    </citation>
    <scope>NUCLEOTIDE SEQUENCE</scope>
    <source>
        <strain evidence="1">RBIC_L_NR</strain>
    </source>
</reference>
<dbReference type="AlphaFoldDB" id="A0AAV8XC15"/>
<comment type="caution">
    <text evidence="1">The sequence shown here is derived from an EMBL/GenBank/DDBJ whole genome shotgun (WGS) entry which is preliminary data.</text>
</comment>
<evidence type="ECO:0000313" key="1">
    <source>
        <dbReference type="EMBL" id="KAJ8936338.1"/>
    </source>
</evidence>
<accession>A0AAV8XC15</accession>
<evidence type="ECO:0000313" key="2">
    <source>
        <dbReference type="Proteomes" id="UP001162156"/>
    </source>
</evidence>
<dbReference type="Gene3D" id="1.10.287.450">
    <property type="entry name" value="Helix hairpin bin"/>
    <property type="match status" value="1"/>
</dbReference>
<sequence length="120" mass="14399">MIHTIHYLEQQQKILCDLIEKKDRELEEYKMEKGPISRTDLITEKFNSNIMENTSEKLMLNVYGQSTKFWETFIKKHEDVEVKIIDIKVNSWNHIKKKRKIYNSITAAKNTCESISYRDK</sequence>
<keyword evidence="2" id="KW-1185">Reference proteome</keyword>
<proteinExistence type="predicted"/>
<organism evidence="1 2">
    <name type="scientific">Rhamnusium bicolor</name>
    <dbReference type="NCBI Taxonomy" id="1586634"/>
    <lineage>
        <taxon>Eukaryota</taxon>
        <taxon>Metazoa</taxon>
        <taxon>Ecdysozoa</taxon>
        <taxon>Arthropoda</taxon>
        <taxon>Hexapoda</taxon>
        <taxon>Insecta</taxon>
        <taxon>Pterygota</taxon>
        <taxon>Neoptera</taxon>
        <taxon>Endopterygota</taxon>
        <taxon>Coleoptera</taxon>
        <taxon>Polyphaga</taxon>
        <taxon>Cucujiformia</taxon>
        <taxon>Chrysomeloidea</taxon>
        <taxon>Cerambycidae</taxon>
        <taxon>Lepturinae</taxon>
        <taxon>Rhagiini</taxon>
        <taxon>Rhamnusium</taxon>
    </lineage>
</organism>
<dbReference type="EMBL" id="JANEYF010003428">
    <property type="protein sequence ID" value="KAJ8936338.1"/>
    <property type="molecule type" value="Genomic_DNA"/>
</dbReference>
<protein>
    <submittedName>
        <fullName evidence="1">Uncharacterized protein</fullName>
    </submittedName>
</protein>
<dbReference type="Proteomes" id="UP001162156">
    <property type="component" value="Unassembled WGS sequence"/>
</dbReference>